<evidence type="ECO:0000256" key="6">
    <source>
        <dbReference type="ARBA" id="ARBA00022481"/>
    </source>
</evidence>
<dbReference type="CDD" id="cd00141">
    <property type="entry name" value="NT_POLXc"/>
    <property type="match status" value="1"/>
</dbReference>
<evidence type="ECO:0000256" key="14">
    <source>
        <dbReference type="ARBA" id="ARBA00023053"/>
    </source>
</evidence>
<evidence type="ECO:0000256" key="5">
    <source>
        <dbReference type="ARBA" id="ARBA00020020"/>
    </source>
</evidence>
<evidence type="ECO:0000256" key="3">
    <source>
        <dbReference type="ARBA" id="ARBA00012417"/>
    </source>
</evidence>
<comment type="catalytic activity">
    <reaction evidence="18">
        <text>2'-deoxyribonucleotide-(2'-deoxyribose 5'-phosphate)-2'-deoxyribonucleotide-DNA = a 3'-end 2'-deoxyribonucleotide-(2,3-dehydro-2,3-deoxyribose 5'-phosphate)-DNA + a 5'-end 5'-phospho-2'-deoxyribonucleoside-DNA + H(+)</text>
        <dbReference type="Rhea" id="RHEA:66592"/>
        <dbReference type="Rhea" id="RHEA-COMP:13180"/>
        <dbReference type="Rhea" id="RHEA-COMP:16897"/>
        <dbReference type="Rhea" id="RHEA-COMP:17067"/>
        <dbReference type="ChEBI" id="CHEBI:15378"/>
        <dbReference type="ChEBI" id="CHEBI:136412"/>
        <dbReference type="ChEBI" id="CHEBI:157695"/>
        <dbReference type="ChEBI" id="CHEBI:167181"/>
        <dbReference type="EC" id="4.2.99.18"/>
    </reaction>
</comment>
<dbReference type="InterPro" id="IPR027421">
    <property type="entry name" value="DNA_pol_lamdba_lyase_dom_sf"/>
</dbReference>
<dbReference type="Gene3D" id="1.10.150.110">
    <property type="entry name" value="DNA polymerase beta, N-terminal domain-like"/>
    <property type="match status" value="1"/>
</dbReference>
<dbReference type="InterPro" id="IPR002054">
    <property type="entry name" value="DNA-dir_DNA_pol_X"/>
</dbReference>
<keyword evidence="25" id="KW-0269">Exonuclease</keyword>
<evidence type="ECO:0000256" key="13">
    <source>
        <dbReference type="ARBA" id="ARBA00022932"/>
    </source>
</evidence>
<dbReference type="InterPro" id="IPR022312">
    <property type="entry name" value="DNA_pol_X"/>
</dbReference>
<dbReference type="Pfam" id="PF14716">
    <property type="entry name" value="HHH_8"/>
    <property type="match status" value="1"/>
</dbReference>
<keyword evidence="14" id="KW-0915">Sodium</keyword>
<dbReference type="EC" id="2.7.7.7" evidence="3"/>
<dbReference type="PIRSF" id="PIRSF005047">
    <property type="entry name" value="UCP005047_YshC"/>
    <property type="match status" value="1"/>
</dbReference>
<evidence type="ECO:0000259" key="24">
    <source>
        <dbReference type="SMART" id="SM00483"/>
    </source>
</evidence>
<keyword evidence="9" id="KW-0548">Nucleotidyltransferase</keyword>
<dbReference type="GO" id="GO:0005829">
    <property type="term" value="C:cytosol"/>
    <property type="evidence" value="ECO:0007669"/>
    <property type="project" value="TreeGrafter"/>
</dbReference>
<keyword evidence="6" id="KW-0488">Methylation</keyword>
<dbReference type="InterPro" id="IPR003583">
    <property type="entry name" value="Hlx-hairpin-Hlx_DNA-bd_motif"/>
</dbReference>
<protein>
    <recommendedName>
        <fullName evidence="5">DNA polymerase beta</fullName>
        <ecNumber evidence="3">2.7.7.7</ecNumber>
        <ecNumber evidence="4">4.2.99.18</ecNumber>
    </recommendedName>
    <alternativeName>
        <fullName evidence="16">5'-deoxyribose-phosphate lyase</fullName>
    </alternativeName>
    <alternativeName>
        <fullName evidence="17">AP lyase</fullName>
    </alternativeName>
</protein>
<dbReference type="Proteomes" id="UP000617628">
    <property type="component" value="Unassembled WGS sequence"/>
</dbReference>
<reference evidence="25" key="1">
    <citation type="submission" date="2021-01" db="EMBL/GenBank/DDBJ databases">
        <title>Modified the classification status of verrucomicrobia.</title>
        <authorList>
            <person name="Feng X."/>
        </authorList>
    </citation>
    <scope>NUCLEOTIDE SEQUENCE</scope>
    <source>
        <strain evidence="25">KCTC 13126</strain>
    </source>
</reference>
<feature type="domain" description="DNA-directed DNA polymerase X" evidence="24">
    <location>
        <begin position="1"/>
        <end position="318"/>
    </location>
</feature>
<dbReference type="GO" id="GO:0042578">
    <property type="term" value="F:phosphoric ester hydrolase activity"/>
    <property type="evidence" value="ECO:0007669"/>
    <property type="project" value="TreeGrafter"/>
</dbReference>
<dbReference type="GO" id="GO:0008270">
    <property type="term" value="F:zinc ion binding"/>
    <property type="evidence" value="ECO:0007669"/>
    <property type="project" value="TreeGrafter"/>
</dbReference>
<dbReference type="InterPro" id="IPR002008">
    <property type="entry name" value="DNA_pol_X_beta-like"/>
</dbReference>
<evidence type="ECO:0000313" key="25">
    <source>
        <dbReference type="EMBL" id="MBK1877012.1"/>
    </source>
</evidence>
<evidence type="ECO:0000256" key="7">
    <source>
        <dbReference type="ARBA" id="ARBA00022634"/>
    </source>
</evidence>
<comment type="catalytic activity">
    <reaction evidence="19">
        <text>a 5'-end 2'-deoxyribose-2'-deoxyribonucleotide-DNA = (2E,4S)-4-hydroxypenten-2-al-5-phosphate + a 5'-end 5'-phospho-2'-deoxyribonucleoside-DNA + H(+)</text>
        <dbReference type="Rhea" id="RHEA:76255"/>
        <dbReference type="Rhea" id="RHEA-COMP:13180"/>
        <dbReference type="Rhea" id="RHEA-COMP:18657"/>
        <dbReference type="ChEBI" id="CHEBI:15378"/>
        <dbReference type="ChEBI" id="CHEBI:136412"/>
        <dbReference type="ChEBI" id="CHEBI:195194"/>
        <dbReference type="ChEBI" id="CHEBI:195195"/>
    </reaction>
</comment>
<dbReference type="InterPro" id="IPR003141">
    <property type="entry name" value="Pol/His_phosphatase_N"/>
</dbReference>
<evidence type="ECO:0000256" key="16">
    <source>
        <dbReference type="ARBA" id="ARBA00035717"/>
    </source>
</evidence>
<dbReference type="Pfam" id="PF02811">
    <property type="entry name" value="PHP"/>
    <property type="match status" value="1"/>
</dbReference>
<evidence type="ECO:0000256" key="8">
    <source>
        <dbReference type="ARBA" id="ARBA00022679"/>
    </source>
</evidence>
<dbReference type="SMART" id="SM00483">
    <property type="entry name" value="POLXc"/>
    <property type="match status" value="1"/>
</dbReference>
<evidence type="ECO:0000256" key="17">
    <source>
        <dbReference type="ARBA" id="ARBA00035726"/>
    </source>
</evidence>
<dbReference type="Gene3D" id="3.30.210.10">
    <property type="entry name" value="DNA polymerase, thumb domain"/>
    <property type="match status" value="1"/>
</dbReference>
<evidence type="ECO:0000256" key="10">
    <source>
        <dbReference type="ARBA" id="ARBA00022705"/>
    </source>
</evidence>
<dbReference type="NCBIfam" id="NF006375">
    <property type="entry name" value="PRK08609.1"/>
    <property type="match status" value="1"/>
</dbReference>
<dbReference type="SUPFAM" id="SSF47781">
    <property type="entry name" value="RuvA domain 2-like"/>
    <property type="match status" value="1"/>
</dbReference>
<feature type="domain" description="Polymerase/histidinol phosphatase N-terminal" evidence="23">
    <location>
        <begin position="342"/>
        <end position="422"/>
    </location>
</feature>
<keyword evidence="11" id="KW-0227">DNA damage</keyword>
<dbReference type="SUPFAM" id="SSF89550">
    <property type="entry name" value="PHP domain-like"/>
    <property type="match status" value="1"/>
</dbReference>
<dbReference type="InterPro" id="IPR016195">
    <property type="entry name" value="Pol/histidinol_Pase-like"/>
</dbReference>
<dbReference type="InterPro" id="IPR004013">
    <property type="entry name" value="PHP_dom"/>
</dbReference>
<dbReference type="AlphaFoldDB" id="A0A934VP81"/>
<evidence type="ECO:0000256" key="12">
    <source>
        <dbReference type="ARBA" id="ARBA00022843"/>
    </source>
</evidence>
<feature type="domain" description="Helix-hairpin-helix DNA-binding motif class 1" evidence="22">
    <location>
        <begin position="91"/>
        <end position="110"/>
    </location>
</feature>
<comment type="caution">
    <text evidence="25">The sequence shown here is derived from an EMBL/GenBank/DDBJ whole genome shotgun (WGS) entry which is preliminary data.</text>
</comment>
<evidence type="ECO:0000313" key="26">
    <source>
        <dbReference type="Proteomes" id="UP000617628"/>
    </source>
</evidence>
<comment type="cofactor">
    <cofactor evidence="1">
        <name>Mg(2+)</name>
        <dbReference type="ChEBI" id="CHEBI:18420"/>
    </cofactor>
</comment>
<dbReference type="GO" id="GO:0004527">
    <property type="term" value="F:exonuclease activity"/>
    <property type="evidence" value="ECO:0007669"/>
    <property type="project" value="UniProtKB-KW"/>
</dbReference>
<dbReference type="PRINTS" id="PR00870">
    <property type="entry name" value="DNAPOLXBETA"/>
</dbReference>
<dbReference type="SUPFAM" id="SSF47802">
    <property type="entry name" value="DNA polymerase beta, N-terminal domain-like"/>
    <property type="match status" value="1"/>
</dbReference>
<dbReference type="RefSeq" id="WP_200355229.1">
    <property type="nucleotide sequence ID" value="NZ_JAENIL010000014.1"/>
</dbReference>
<dbReference type="PRINTS" id="PR00869">
    <property type="entry name" value="DNAPOLX"/>
</dbReference>
<evidence type="ECO:0000256" key="20">
    <source>
        <dbReference type="ARBA" id="ARBA00045548"/>
    </source>
</evidence>
<dbReference type="CDD" id="cd07436">
    <property type="entry name" value="PHP_PolX"/>
    <property type="match status" value="1"/>
</dbReference>
<dbReference type="GO" id="GO:0140078">
    <property type="term" value="F:class I DNA-(apurinic or apyrimidinic site) endonuclease activity"/>
    <property type="evidence" value="ECO:0007669"/>
    <property type="project" value="UniProtKB-EC"/>
</dbReference>
<dbReference type="Gene3D" id="3.30.460.10">
    <property type="entry name" value="Beta Polymerase, domain 2"/>
    <property type="match status" value="1"/>
</dbReference>
<dbReference type="Gene3D" id="3.20.20.140">
    <property type="entry name" value="Metal-dependent hydrolases"/>
    <property type="match status" value="1"/>
</dbReference>
<evidence type="ECO:0000259" key="23">
    <source>
        <dbReference type="SMART" id="SM00481"/>
    </source>
</evidence>
<dbReference type="InterPro" id="IPR047967">
    <property type="entry name" value="PolX_PHP"/>
</dbReference>
<name>A0A934VP81_9BACT</name>
<keyword evidence="10" id="KW-0235">DNA replication</keyword>
<dbReference type="Pfam" id="PF14791">
    <property type="entry name" value="DNA_pol_B_thumb"/>
    <property type="match status" value="1"/>
</dbReference>
<keyword evidence="25" id="KW-0540">Nuclease</keyword>
<evidence type="ECO:0000256" key="15">
    <source>
        <dbReference type="ARBA" id="ARBA00023204"/>
    </source>
</evidence>
<keyword evidence="13" id="KW-0239">DNA-directed DNA polymerase</keyword>
<dbReference type="GO" id="GO:0003887">
    <property type="term" value="F:DNA-directed DNA polymerase activity"/>
    <property type="evidence" value="ECO:0007669"/>
    <property type="project" value="UniProtKB-KW"/>
</dbReference>
<dbReference type="InterPro" id="IPR050243">
    <property type="entry name" value="PHP_phosphatase"/>
</dbReference>
<dbReference type="Gene3D" id="1.10.150.20">
    <property type="entry name" value="5' to 3' exonuclease, C-terminal subdomain"/>
    <property type="match status" value="1"/>
</dbReference>
<evidence type="ECO:0000259" key="22">
    <source>
        <dbReference type="SMART" id="SM00278"/>
    </source>
</evidence>
<dbReference type="SUPFAM" id="SSF81301">
    <property type="entry name" value="Nucleotidyltransferase"/>
    <property type="match status" value="1"/>
</dbReference>
<evidence type="ECO:0000256" key="18">
    <source>
        <dbReference type="ARBA" id="ARBA00044632"/>
    </source>
</evidence>
<keyword evidence="15" id="KW-0234">DNA repair</keyword>
<accession>A0A934VP81</accession>
<organism evidence="25 26">
    <name type="scientific">Pelagicoccus mobilis</name>
    <dbReference type="NCBI Taxonomy" id="415221"/>
    <lineage>
        <taxon>Bacteria</taxon>
        <taxon>Pseudomonadati</taxon>
        <taxon>Verrucomicrobiota</taxon>
        <taxon>Opitutia</taxon>
        <taxon>Puniceicoccales</taxon>
        <taxon>Pelagicoccaceae</taxon>
        <taxon>Pelagicoccus</taxon>
    </lineage>
</organism>
<evidence type="ECO:0000256" key="2">
    <source>
        <dbReference type="ARBA" id="ARBA00004496"/>
    </source>
</evidence>
<feature type="domain" description="Helix-hairpin-helix DNA-binding motif class 1" evidence="22">
    <location>
        <begin position="126"/>
        <end position="145"/>
    </location>
</feature>
<gene>
    <name evidence="25" type="primary">polX</name>
    <name evidence="25" type="ORF">JIN87_09045</name>
</gene>
<sequence>MNKSDIADVLNEIATLLELKGENPFKIRAYQNGARKLETLESDLADLVAEGRLKEVAGFGDALAQKITELHETGGLEFFEKLKASVEPGLVSMLEIPGLGAKKIKALHKELGLKSIEELKEACESGSVASLKGFGKKTAEKILSGIENREAYGKRHLWWDARAVAEPVLEGLKALPEVVEASHAGSFRRKRETVGDLDFIVASETPKPIMEWFVNQDDVKEVTAHGETKSSVRFESGLQADLRVVPPAQFAFALHHFTGSKDHNVAMRQRALAKGLSLSEWGLKPVEDEDFSNSKIAKSEADIFSCLGLEYVPPELREGMGEIEIAENGGIPKLLRGDSIRGSFHNHTTASDGRCSLEEMTEAAETLGWEYWGTADHSKASFQANGLDDARVLEQIKSIEALNDSGRFSTHVFAGIECDILGDGTLDLADETLMALDYVVASVHISMTQGESEMTKRLIRAIEHPATTMLGHLTGRILLRREGYKLDVAKVVDAAIANGVIIEINANPRRLDMDWRFWRQAADKGLLTSINPDAHRAEHFKFVSAGVNTARKGWLSEKHVFNTLSLAEVKQAFARRRPGLDRLK</sequence>
<dbReference type="GO" id="GO:0003677">
    <property type="term" value="F:DNA binding"/>
    <property type="evidence" value="ECO:0007669"/>
    <property type="project" value="InterPro"/>
</dbReference>
<dbReference type="InterPro" id="IPR029398">
    <property type="entry name" value="PolB_thumb"/>
</dbReference>
<dbReference type="InterPro" id="IPR043519">
    <property type="entry name" value="NT_sf"/>
</dbReference>
<comment type="catalytic activity">
    <reaction evidence="21">
        <text>DNA(n) + a 2'-deoxyribonucleoside 5'-triphosphate = DNA(n+1) + diphosphate</text>
        <dbReference type="Rhea" id="RHEA:22508"/>
        <dbReference type="Rhea" id="RHEA-COMP:17339"/>
        <dbReference type="Rhea" id="RHEA-COMP:17340"/>
        <dbReference type="ChEBI" id="CHEBI:33019"/>
        <dbReference type="ChEBI" id="CHEBI:61560"/>
        <dbReference type="ChEBI" id="CHEBI:173112"/>
        <dbReference type="EC" id="2.7.7.7"/>
    </reaction>
</comment>
<dbReference type="EC" id="4.2.99.18" evidence="4"/>
<dbReference type="InterPro" id="IPR022311">
    <property type="entry name" value="PolX-like"/>
</dbReference>
<evidence type="ECO:0000256" key="11">
    <source>
        <dbReference type="ARBA" id="ARBA00022763"/>
    </source>
</evidence>
<evidence type="ECO:0000256" key="21">
    <source>
        <dbReference type="ARBA" id="ARBA00049244"/>
    </source>
</evidence>
<dbReference type="InterPro" id="IPR037160">
    <property type="entry name" value="DNA_Pol_thumb_sf"/>
</dbReference>
<dbReference type="PANTHER" id="PTHR36928">
    <property type="entry name" value="PHOSPHATASE YCDX-RELATED"/>
    <property type="match status" value="1"/>
</dbReference>
<dbReference type="EMBL" id="JAENIL010000014">
    <property type="protein sequence ID" value="MBK1877012.1"/>
    <property type="molecule type" value="Genomic_DNA"/>
</dbReference>
<dbReference type="InterPro" id="IPR010994">
    <property type="entry name" value="RuvA_2-like"/>
</dbReference>
<keyword evidence="12" id="KW-0832">Ubl conjugation</keyword>
<evidence type="ECO:0000256" key="19">
    <source>
        <dbReference type="ARBA" id="ARBA00044678"/>
    </source>
</evidence>
<comment type="function">
    <text evidence="20">Repair polymerase that plays a key role in base-excision repair. During this process, the damaged base is excised by specific DNA glycosylases, the DNA backbone is nicked at the abasic site by an apurinic/apyrimidic (AP) endonuclease, and POLB removes 5'-deoxyribose-phosphate from the preincised AP site acting as a 5'-deoxyribose-phosphate lyase (5'-dRP lyase); through its DNA polymerase activity, it adds one nucleotide to the 3' end of the arising single-nucleotide gap. Conducts 'gap-filling' DNA synthesis in a stepwise distributive fashion rather than in a processive fashion as for other DNA polymerases. It is also able to cleave sugar-phosphate bonds 3' to an intact AP site, acting as an AP lyase.</text>
</comment>
<dbReference type="SMART" id="SM00481">
    <property type="entry name" value="POLIIIAc"/>
    <property type="match status" value="1"/>
</dbReference>
<proteinExistence type="predicted"/>
<keyword evidence="26" id="KW-1185">Reference proteome</keyword>
<evidence type="ECO:0000256" key="9">
    <source>
        <dbReference type="ARBA" id="ARBA00022695"/>
    </source>
</evidence>
<feature type="domain" description="Helix-hairpin-helix DNA-binding motif class 1" evidence="22">
    <location>
        <begin position="51"/>
        <end position="70"/>
    </location>
</feature>
<keyword evidence="25" id="KW-0378">Hydrolase</keyword>
<keyword evidence="7" id="KW-0237">DNA synthesis</keyword>
<dbReference type="Pfam" id="PF14520">
    <property type="entry name" value="HHH_5"/>
    <property type="match status" value="1"/>
</dbReference>
<dbReference type="GO" id="GO:0006281">
    <property type="term" value="P:DNA repair"/>
    <property type="evidence" value="ECO:0007669"/>
    <property type="project" value="UniProtKB-KW"/>
</dbReference>
<evidence type="ECO:0000256" key="4">
    <source>
        <dbReference type="ARBA" id="ARBA00012720"/>
    </source>
</evidence>
<comment type="subcellular location">
    <subcellularLocation>
        <location evidence="2">Cytoplasm</location>
    </subcellularLocation>
</comment>
<dbReference type="SMART" id="SM00278">
    <property type="entry name" value="HhH1"/>
    <property type="match status" value="3"/>
</dbReference>
<dbReference type="InterPro" id="IPR010996">
    <property type="entry name" value="HHH_MUS81"/>
</dbReference>
<keyword evidence="8" id="KW-0808">Transferase</keyword>
<evidence type="ECO:0000256" key="1">
    <source>
        <dbReference type="ARBA" id="ARBA00001946"/>
    </source>
</evidence>
<dbReference type="PANTHER" id="PTHR36928:SF1">
    <property type="entry name" value="PHOSPHATASE YCDX-RELATED"/>
    <property type="match status" value="1"/>
</dbReference>